<name>A0A9P8TL61_WICPI</name>
<feature type="region of interest" description="Disordered" evidence="1">
    <location>
        <begin position="82"/>
        <end position="106"/>
    </location>
</feature>
<organism evidence="2 3">
    <name type="scientific">Wickerhamomyces pijperi</name>
    <name type="common">Yeast</name>
    <name type="synonym">Pichia pijperi</name>
    <dbReference type="NCBI Taxonomy" id="599730"/>
    <lineage>
        <taxon>Eukaryota</taxon>
        <taxon>Fungi</taxon>
        <taxon>Dikarya</taxon>
        <taxon>Ascomycota</taxon>
        <taxon>Saccharomycotina</taxon>
        <taxon>Saccharomycetes</taxon>
        <taxon>Phaffomycetales</taxon>
        <taxon>Wickerhamomycetaceae</taxon>
        <taxon>Wickerhamomyces</taxon>
    </lineage>
</organism>
<dbReference type="Proteomes" id="UP000774326">
    <property type="component" value="Unassembled WGS sequence"/>
</dbReference>
<reference evidence="2" key="1">
    <citation type="journal article" date="2021" name="Open Biol.">
        <title>Shared evolutionary footprints suggest mitochondrial oxidative damage underlies multiple complex I losses in fungi.</title>
        <authorList>
            <person name="Schikora-Tamarit M.A."/>
            <person name="Marcet-Houben M."/>
            <person name="Nosek J."/>
            <person name="Gabaldon T."/>
        </authorList>
    </citation>
    <scope>NUCLEOTIDE SEQUENCE</scope>
    <source>
        <strain evidence="2">CBS2887</strain>
    </source>
</reference>
<comment type="caution">
    <text evidence="2">The sequence shown here is derived from an EMBL/GenBank/DDBJ whole genome shotgun (WGS) entry which is preliminary data.</text>
</comment>
<reference evidence="2" key="2">
    <citation type="submission" date="2021-01" db="EMBL/GenBank/DDBJ databases">
        <authorList>
            <person name="Schikora-Tamarit M.A."/>
        </authorList>
    </citation>
    <scope>NUCLEOTIDE SEQUENCE</scope>
    <source>
        <strain evidence="2">CBS2887</strain>
    </source>
</reference>
<evidence type="ECO:0000256" key="1">
    <source>
        <dbReference type="SAM" id="MobiDB-lite"/>
    </source>
</evidence>
<evidence type="ECO:0000313" key="3">
    <source>
        <dbReference type="Proteomes" id="UP000774326"/>
    </source>
</evidence>
<accession>A0A9P8TL61</accession>
<feature type="compositionally biased region" description="Low complexity" evidence="1">
    <location>
        <begin position="85"/>
        <end position="97"/>
    </location>
</feature>
<sequence length="106" mass="11663">MDSVVFGYSVDNLETLPTKSEVRLGCLVFVNNNFKLGKFLILVLMEGMDDWVLWNITAPPCVATALSIPEGLPWIHFSPMKDQASMNSESSPSVERSSLVKVAAET</sequence>
<evidence type="ECO:0000313" key="2">
    <source>
        <dbReference type="EMBL" id="KAH3682906.1"/>
    </source>
</evidence>
<protein>
    <submittedName>
        <fullName evidence="2">Uncharacterized protein</fullName>
    </submittedName>
</protein>
<keyword evidence="3" id="KW-1185">Reference proteome</keyword>
<gene>
    <name evidence="2" type="ORF">WICPIJ_006121</name>
</gene>
<dbReference type="EMBL" id="JAEUBG010003359">
    <property type="protein sequence ID" value="KAH3682906.1"/>
    <property type="molecule type" value="Genomic_DNA"/>
</dbReference>
<proteinExistence type="predicted"/>
<dbReference type="AlphaFoldDB" id="A0A9P8TL61"/>